<evidence type="ECO:0000313" key="5">
    <source>
        <dbReference type="Proteomes" id="UP001378960"/>
    </source>
</evidence>
<evidence type="ECO:0000313" key="4">
    <source>
        <dbReference type="EMBL" id="GMM44360.1"/>
    </source>
</evidence>
<comment type="similarity">
    <text evidence="1">Belongs to the SWI5/SAE3 family.</text>
</comment>
<dbReference type="PANTHER" id="PTHR28529">
    <property type="entry name" value="DNA REPAIR PROTEIN SWI5 HOMOLOG"/>
    <property type="match status" value="1"/>
</dbReference>
<gene>
    <name evidence="4" type="ORF">DAPK24_009350</name>
</gene>
<dbReference type="AlphaFoldDB" id="A0AAV5QZH4"/>
<organism evidence="4 5">
    <name type="scientific">Pichia kluyveri</name>
    <name type="common">Yeast</name>
    <dbReference type="NCBI Taxonomy" id="36015"/>
    <lineage>
        <taxon>Eukaryota</taxon>
        <taxon>Fungi</taxon>
        <taxon>Dikarya</taxon>
        <taxon>Ascomycota</taxon>
        <taxon>Saccharomycotina</taxon>
        <taxon>Pichiomycetes</taxon>
        <taxon>Pichiales</taxon>
        <taxon>Pichiaceae</taxon>
        <taxon>Pichia</taxon>
    </lineage>
</organism>
<evidence type="ECO:0000256" key="3">
    <source>
        <dbReference type="ARBA" id="ARBA00023204"/>
    </source>
</evidence>
<accession>A0AAV5QZH4</accession>
<dbReference type="GO" id="GO:0010772">
    <property type="term" value="P:meiotic DNA recombinase assembly involved in reciprocal meiotic recombination"/>
    <property type="evidence" value="ECO:0007669"/>
    <property type="project" value="TreeGrafter"/>
</dbReference>
<evidence type="ECO:0000256" key="2">
    <source>
        <dbReference type="ARBA" id="ARBA00022763"/>
    </source>
</evidence>
<proteinExistence type="inferred from homology"/>
<dbReference type="GO" id="GO:0034974">
    <property type="term" value="C:Swi5-Swi2 complex"/>
    <property type="evidence" value="ECO:0007669"/>
    <property type="project" value="TreeGrafter"/>
</dbReference>
<dbReference type="PANTHER" id="PTHR28529:SF2">
    <property type="entry name" value="DNA REPAIR PROTEIN SWI5 HOMOLOG"/>
    <property type="match status" value="1"/>
</dbReference>
<dbReference type="GO" id="GO:0032798">
    <property type="term" value="C:Swi5-Sfr1 complex"/>
    <property type="evidence" value="ECO:0007669"/>
    <property type="project" value="TreeGrafter"/>
</dbReference>
<dbReference type="Pfam" id="PF07061">
    <property type="entry name" value="Swi5"/>
    <property type="match status" value="1"/>
</dbReference>
<evidence type="ECO:0000256" key="1">
    <source>
        <dbReference type="ARBA" id="ARBA00008060"/>
    </source>
</evidence>
<sequence>MSAIFNKDHVNQKKQDKESDNIIKLKTTLKEIQTEHANLKVSLGHDPDKNFDITSYEKETRKHIRQLKTYNELKDISMNLIQMIADQKQTTIRKVMDEMGIDDD</sequence>
<keyword evidence="5" id="KW-1185">Reference proteome</keyword>
<dbReference type="Gene3D" id="1.20.5.170">
    <property type="match status" value="1"/>
</dbReference>
<dbReference type="Proteomes" id="UP001378960">
    <property type="component" value="Unassembled WGS sequence"/>
</dbReference>
<dbReference type="EMBL" id="BTGB01000001">
    <property type="protein sequence ID" value="GMM44360.1"/>
    <property type="molecule type" value="Genomic_DNA"/>
</dbReference>
<comment type="caution">
    <text evidence="4">The sequence shown here is derived from an EMBL/GenBank/DDBJ whole genome shotgun (WGS) entry which is preliminary data.</text>
</comment>
<keyword evidence="3" id="KW-0234">DNA repair</keyword>
<name>A0AAV5QZH4_PICKL</name>
<keyword evidence="2" id="KW-0227">DNA damage</keyword>
<reference evidence="4 5" key="1">
    <citation type="journal article" date="2023" name="Elife">
        <title>Identification of key yeast species and microbe-microbe interactions impacting larval growth of Drosophila in the wild.</title>
        <authorList>
            <person name="Mure A."/>
            <person name="Sugiura Y."/>
            <person name="Maeda R."/>
            <person name="Honda K."/>
            <person name="Sakurai N."/>
            <person name="Takahashi Y."/>
            <person name="Watada M."/>
            <person name="Katoh T."/>
            <person name="Gotoh A."/>
            <person name="Gotoh Y."/>
            <person name="Taniguchi I."/>
            <person name="Nakamura K."/>
            <person name="Hayashi T."/>
            <person name="Katayama T."/>
            <person name="Uemura T."/>
            <person name="Hattori Y."/>
        </authorList>
    </citation>
    <scope>NUCLEOTIDE SEQUENCE [LARGE SCALE GENOMIC DNA]</scope>
    <source>
        <strain evidence="4 5">PK-24</strain>
    </source>
</reference>
<evidence type="ECO:0008006" key="6">
    <source>
        <dbReference type="Google" id="ProtNLM"/>
    </source>
</evidence>
<dbReference type="GO" id="GO:0000709">
    <property type="term" value="P:meiotic joint molecule formation"/>
    <property type="evidence" value="ECO:0007669"/>
    <property type="project" value="TreeGrafter"/>
</dbReference>
<protein>
    <recommendedName>
        <fullName evidence="6">Swi5-domain-containing protein</fullName>
    </recommendedName>
</protein>
<dbReference type="InterPro" id="IPR010760">
    <property type="entry name" value="DNA-repair_Swi5"/>
</dbReference>